<gene>
    <name evidence="2" type="ORF">HELGO_WM20412</name>
</gene>
<sequence>MKNLIILLSLVVGFTTTMSAQAEKTLVKSVALTASNSASVRLPGKVSVSTWDNDFIRVTTHLKVDNMNENIVKQLVILGRYTLSSELDATTGILMITLPKVVNQVTVKGALLVEHLSFEINAPEGYQVIIEEEPDHSSESM</sequence>
<dbReference type="EMBL" id="CACVAQ010000372">
    <property type="protein sequence ID" value="CAA6825985.1"/>
    <property type="molecule type" value="Genomic_DNA"/>
</dbReference>
<name>A0A6S6U2T4_9BACT</name>
<feature type="signal peptide" evidence="1">
    <location>
        <begin position="1"/>
        <end position="22"/>
    </location>
</feature>
<evidence type="ECO:0000313" key="2">
    <source>
        <dbReference type="EMBL" id="CAA6825985.1"/>
    </source>
</evidence>
<feature type="chain" id="PRO_5027937161" evidence="1">
    <location>
        <begin position="23"/>
        <end position="141"/>
    </location>
</feature>
<dbReference type="AlphaFoldDB" id="A0A6S6U2T4"/>
<reference evidence="2" key="1">
    <citation type="submission" date="2020-01" db="EMBL/GenBank/DDBJ databases">
        <authorList>
            <person name="Meier V. D."/>
            <person name="Meier V D."/>
        </authorList>
    </citation>
    <scope>NUCLEOTIDE SEQUENCE</scope>
    <source>
        <strain evidence="2">HLG_WM_MAG_10</strain>
    </source>
</reference>
<protein>
    <submittedName>
        <fullName evidence="2">Uncharacterized protein</fullName>
    </submittedName>
</protein>
<organism evidence="2">
    <name type="scientific">uncultured Aureispira sp</name>
    <dbReference type="NCBI Taxonomy" id="1331704"/>
    <lineage>
        <taxon>Bacteria</taxon>
        <taxon>Pseudomonadati</taxon>
        <taxon>Bacteroidota</taxon>
        <taxon>Saprospiria</taxon>
        <taxon>Saprospirales</taxon>
        <taxon>Saprospiraceae</taxon>
        <taxon>Aureispira</taxon>
        <taxon>environmental samples</taxon>
    </lineage>
</organism>
<proteinExistence type="predicted"/>
<accession>A0A6S6U2T4</accession>
<keyword evidence="1" id="KW-0732">Signal</keyword>
<evidence type="ECO:0000256" key="1">
    <source>
        <dbReference type="SAM" id="SignalP"/>
    </source>
</evidence>